<protein>
    <submittedName>
        <fullName evidence="4">Cobalt-precorrin 5A hydrolase</fullName>
    </submittedName>
</protein>
<feature type="domain" description="CobE/GbiG C-terminal" evidence="1">
    <location>
        <begin position="219"/>
        <end position="336"/>
    </location>
</feature>
<keyword evidence="5" id="KW-1185">Reference proteome</keyword>
<evidence type="ECO:0000313" key="5">
    <source>
        <dbReference type="Proteomes" id="UP000623678"/>
    </source>
</evidence>
<evidence type="ECO:0000259" key="3">
    <source>
        <dbReference type="Pfam" id="PF11761"/>
    </source>
</evidence>
<dbReference type="Gene3D" id="3.40.50.11220">
    <property type="match status" value="1"/>
</dbReference>
<dbReference type="InterPro" id="IPR036518">
    <property type="entry name" value="CobE/GbiG_C_sf"/>
</dbReference>
<keyword evidence="4" id="KW-0378">Hydrolase</keyword>
<dbReference type="InterPro" id="IPR021745">
    <property type="entry name" value="CbiG_mid"/>
</dbReference>
<dbReference type="InterPro" id="IPR002750">
    <property type="entry name" value="CobE/GbiG_C"/>
</dbReference>
<dbReference type="GO" id="GO:0016787">
    <property type="term" value="F:hydrolase activity"/>
    <property type="evidence" value="ECO:0007669"/>
    <property type="project" value="UniProtKB-KW"/>
</dbReference>
<dbReference type="Pfam" id="PF11761">
    <property type="entry name" value="CbiG_mid"/>
    <property type="match status" value="1"/>
</dbReference>
<dbReference type="GO" id="GO:0009236">
    <property type="term" value="P:cobalamin biosynthetic process"/>
    <property type="evidence" value="ECO:0007669"/>
    <property type="project" value="InterPro"/>
</dbReference>
<dbReference type="PANTHER" id="PTHR37477">
    <property type="entry name" value="COBALT-PRECORRIN-5A HYDROLASE"/>
    <property type="match status" value="1"/>
</dbReference>
<dbReference type="Proteomes" id="UP000623678">
    <property type="component" value="Unassembled WGS sequence"/>
</dbReference>
<dbReference type="InterPro" id="IPR038029">
    <property type="entry name" value="GbiG_N_sf"/>
</dbReference>
<dbReference type="InterPro" id="IPR052553">
    <property type="entry name" value="CbiG_hydrolase"/>
</dbReference>
<dbReference type="PANTHER" id="PTHR37477:SF1">
    <property type="entry name" value="COBALT-PRECORRIN-5A HYDROLASE"/>
    <property type="match status" value="1"/>
</dbReference>
<feature type="domain" description="Cobalamin biosynthesis central region" evidence="3">
    <location>
        <begin position="139"/>
        <end position="216"/>
    </location>
</feature>
<evidence type="ECO:0000313" key="4">
    <source>
        <dbReference type="EMBL" id="MBC8585076.1"/>
    </source>
</evidence>
<dbReference type="Pfam" id="PF01890">
    <property type="entry name" value="CbiG_C"/>
    <property type="match status" value="1"/>
</dbReference>
<accession>A0A926IHA3</accession>
<dbReference type="InterPro" id="IPR021744">
    <property type="entry name" value="CbiG_N"/>
</dbReference>
<dbReference type="SUPFAM" id="SSF159664">
    <property type="entry name" value="CobE/GbiG C-terminal domain-like"/>
    <property type="match status" value="1"/>
</dbReference>
<dbReference type="EMBL" id="JACRTD010000003">
    <property type="protein sequence ID" value="MBC8585076.1"/>
    <property type="molecule type" value="Genomic_DNA"/>
</dbReference>
<organism evidence="4 5">
    <name type="scientific">Youxingia wuxianensis</name>
    <dbReference type="NCBI Taxonomy" id="2763678"/>
    <lineage>
        <taxon>Bacteria</taxon>
        <taxon>Bacillati</taxon>
        <taxon>Bacillota</taxon>
        <taxon>Clostridia</taxon>
        <taxon>Eubacteriales</taxon>
        <taxon>Oscillospiraceae</taxon>
        <taxon>Youxingia</taxon>
    </lineage>
</organism>
<evidence type="ECO:0000259" key="1">
    <source>
        <dbReference type="Pfam" id="PF01890"/>
    </source>
</evidence>
<name>A0A926IHA3_9FIRM</name>
<proteinExistence type="predicted"/>
<evidence type="ECO:0000259" key="2">
    <source>
        <dbReference type="Pfam" id="PF11760"/>
    </source>
</evidence>
<sequence>MKLSIISFTQKGAVLAKKIRDELTVKGNNCTAYCMPKYAEIPYLLPLNTTLSNWTSAAFENSDGLIFVSACGIAVRALAPHIKSKLTDPAVVVIDDCGRFAVSLLSGHMGGANTLAREIAGAVGAVPVISTATDNHHKFAVDLWAAENSLCLRDVQLAKEVSAALLDGKKVGFICDFPIDGSLPEGLCEDASLSLGICVTLDEKKKPFKNTLVLIPQSITVGIGCRKGASKEAIQTQLSACLAKEHISPLAIKEIASINIKAQEAGLLALCKEYDVPLKTYSASQLMEAKGTFSCSSFVKEQTGTDNVCERAALLASGGSLLVKKQCGKGVTIALAAANWRASFEECNT</sequence>
<gene>
    <name evidence="4" type="ORF">H8705_05715</name>
</gene>
<dbReference type="Pfam" id="PF11760">
    <property type="entry name" value="CbiG_N"/>
    <property type="match status" value="1"/>
</dbReference>
<feature type="domain" description="Cobalamin synthesis G N-terminal" evidence="2">
    <location>
        <begin position="54"/>
        <end position="134"/>
    </location>
</feature>
<dbReference type="Gene3D" id="3.30.420.180">
    <property type="entry name" value="CobE/GbiG C-terminal domain"/>
    <property type="match status" value="1"/>
</dbReference>
<comment type="caution">
    <text evidence="4">The sequence shown here is derived from an EMBL/GenBank/DDBJ whole genome shotgun (WGS) entry which is preliminary data.</text>
</comment>
<dbReference type="AlphaFoldDB" id="A0A926IHA3"/>
<reference evidence="4" key="1">
    <citation type="submission" date="2020-08" db="EMBL/GenBank/DDBJ databases">
        <title>Genome public.</title>
        <authorList>
            <person name="Liu C."/>
            <person name="Sun Q."/>
        </authorList>
    </citation>
    <scope>NUCLEOTIDE SEQUENCE</scope>
    <source>
        <strain evidence="4">NSJ-64</strain>
    </source>
</reference>
<dbReference type="SUPFAM" id="SSF159672">
    <property type="entry name" value="CbiG N-terminal domain-like"/>
    <property type="match status" value="1"/>
</dbReference>
<dbReference type="RefSeq" id="WP_262394855.1">
    <property type="nucleotide sequence ID" value="NZ_JACRTD010000003.1"/>
</dbReference>